<feature type="compositionally biased region" description="Polar residues" evidence="1">
    <location>
        <begin position="453"/>
        <end position="464"/>
    </location>
</feature>
<dbReference type="AlphaFoldDB" id="A0A8S0XQG8"/>
<feature type="region of interest" description="Disordered" evidence="1">
    <location>
        <begin position="81"/>
        <end position="100"/>
    </location>
</feature>
<feature type="region of interest" description="Disordered" evidence="1">
    <location>
        <begin position="520"/>
        <end position="573"/>
    </location>
</feature>
<proteinExistence type="predicted"/>
<feature type="transmembrane region" description="Helical" evidence="2">
    <location>
        <begin position="474"/>
        <end position="497"/>
    </location>
</feature>
<feature type="region of interest" description="Disordered" evidence="1">
    <location>
        <begin position="436"/>
        <end position="465"/>
    </location>
</feature>
<feature type="compositionally biased region" description="Low complexity" evidence="1">
    <location>
        <begin position="125"/>
        <end position="148"/>
    </location>
</feature>
<dbReference type="Proteomes" id="UP000467700">
    <property type="component" value="Unassembled WGS sequence"/>
</dbReference>
<feature type="compositionally biased region" description="Polar residues" evidence="1">
    <location>
        <begin position="611"/>
        <end position="621"/>
    </location>
</feature>
<feature type="compositionally biased region" description="Gly residues" evidence="1">
    <location>
        <begin position="556"/>
        <end position="573"/>
    </location>
</feature>
<feature type="compositionally biased region" description="Polar residues" evidence="1">
    <location>
        <begin position="149"/>
        <end position="159"/>
    </location>
</feature>
<feature type="compositionally biased region" description="Low complexity" evidence="1">
    <location>
        <begin position="436"/>
        <end position="452"/>
    </location>
</feature>
<keyword evidence="2" id="KW-0472">Membrane</keyword>
<feature type="region of interest" description="Disordered" evidence="1">
    <location>
        <begin position="235"/>
        <end position="390"/>
    </location>
</feature>
<keyword evidence="2" id="KW-1133">Transmembrane helix</keyword>
<feature type="region of interest" description="Disordered" evidence="1">
    <location>
        <begin position="600"/>
        <end position="621"/>
    </location>
</feature>
<name>A0A8S0XQG8_CYCAE</name>
<feature type="compositionally biased region" description="Low complexity" evidence="1">
    <location>
        <begin position="243"/>
        <end position="379"/>
    </location>
</feature>
<organism evidence="3 4">
    <name type="scientific">Cyclocybe aegerita</name>
    <name type="common">Black poplar mushroom</name>
    <name type="synonym">Agrocybe aegerita</name>
    <dbReference type="NCBI Taxonomy" id="1973307"/>
    <lineage>
        <taxon>Eukaryota</taxon>
        <taxon>Fungi</taxon>
        <taxon>Dikarya</taxon>
        <taxon>Basidiomycota</taxon>
        <taxon>Agaricomycotina</taxon>
        <taxon>Agaricomycetes</taxon>
        <taxon>Agaricomycetidae</taxon>
        <taxon>Agaricales</taxon>
        <taxon>Agaricineae</taxon>
        <taxon>Bolbitiaceae</taxon>
        <taxon>Cyclocybe</taxon>
    </lineage>
</organism>
<evidence type="ECO:0000256" key="2">
    <source>
        <dbReference type="SAM" id="Phobius"/>
    </source>
</evidence>
<feature type="compositionally biased region" description="Low complexity" evidence="1">
    <location>
        <begin position="663"/>
        <end position="676"/>
    </location>
</feature>
<keyword evidence="2" id="KW-0812">Transmembrane</keyword>
<feature type="region of interest" description="Disordered" evidence="1">
    <location>
        <begin position="108"/>
        <end position="177"/>
    </location>
</feature>
<reference evidence="3 4" key="1">
    <citation type="submission" date="2020-01" db="EMBL/GenBank/DDBJ databases">
        <authorList>
            <person name="Gupta K D."/>
        </authorList>
    </citation>
    <scope>NUCLEOTIDE SEQUENCE [LARGE SCALE GENOMIC DNA]</scope>
</reference>
<evidence type="ECO:0000313" key="3">
    <source>
        <dbReference type="EMBL" id="CAA7268643.1"/>
    </source>
</evidence>
<sequence>MNIAPSWPFNAAVSRIAPCYLTPGYALLYDHFSTYLPHSGTKTALVSDATKNEERKGGQVNKFRVQGGRVLARFSVIHGRWQTRRQDGHSGASTGTADQTTTIEVSFPTRFSSGSPAQGDSNGPSSSTTQDSASASSLPPDDPSTATSAPTDVESSMQALDSRLPTETPFSTTSWTAAPSSEISSSIWSSEFLITSSTTSHTSISVSETGDVASTTFSLSRSSSFVAPLTPSIIETSSGSGGADLSSSSSRSISRSSLVTRSETDSSEPSVASSTESSTELTTPEPSASSSPGTSSSSSEDSTSTSSSDVDRSSTSSLSLTTPTPPSSSSSRMSDTAATWSPTETVSSTPITVSSSSRISITPTPSTNSRTISTINSSSSRHHLSSRSTRTTLGQYTSPEMSHYSSVWHPHSGSSSLYLSSTTSFATPTFPSPTIWTDAPPDSSSSASSTTSIETGVLSTNTPNEAGFARNTGAIVGVSLSATFVFILVVFLAFFACKRYRARRVTTGSTDNILAVTQSPFWRPPLDGDDDDSSLETYSRAQSPHHRKTSDSQGHDSGGGSVGDHLSGEGGFGSAESANIGMAPAMATTFGGSAYMPGFGAELPRPPNPAANPQSLPDQAAQQVWWGSNEPQAFYPSSRTSTINRHISIGGSRSATSLTLVPGGSSAGEHSSSGEGLLRGNTKRNSVSGPRPMPGQEGRRHRSTPPSAFLGTRDVHVDLERQQQQPQADQSDKLSVKSILSRLRGGRKSSLQSIVTVKASTRQSDEPVMAMTMAAAPASNVYSPSLLNPPITLPTTTTPMRPLLSFPRGVTGNSYSPPGTYSPPPGPVLWPPVTLPPAPSPVPTDDSSMIEGLLHPRLSMAVNLTQQPSLTSLRDHEDYSRPISGVINNHLRSTSTFDSQETREM</sequence>
<comment type="caution">
    <text evidence="3">The sequence shown here is derived from an EMBL/GenBank/DDBJ whole genome shotgun (WGS) entry which is preliminary data.</text>
</comment>
<evidence type="ECO:0000313" key="4">
    <source>
        <dbReference type="Proteomes" id="UP000467700"/>
    </source>
</evidence>
<feature type="region of interest" description="Disordered" evidence="1">
    <location>
        <begin position="655"/>
        <end position="710"/>
    </location>
</feature>
<evidence type="ECO:0000256" key="1">
    <source>
        <dbReference type="SAM" id="MobiDB-lite"/>
    </source>
</evidence>
<dbReference type="EMBL" id="CACVBS010000068">
    <property type="protein sequence ID" value="CAA7268643.1"/>
    <property type="molecule type" value="Genomic_DNA"/>
</dbReference>
<protein>
    <submittedName>
        <fullName evidence="3">Uncharacterized protein</fullName>
    </submittedName>
</protein>
<feature type="compositionally biased region" description="Polar residues" evidence="1">
    <location>
        <begin position="91"/>
        <end position="100"/>
    </location>
</feature>
<gene>
    <name evidence="3" type="ORF">AAE3_LOCUS10869</name>
</gene>
<keyword evidence="4" id="KW-1185">Reference proteome</keyword>
<accession>A0A8S0XQG8</accession>
<dbReference type="OrthoDB" id="3039272at2759"/>
<feature type="compositionally biased region" description="Polar residues" evidence="1">
    <location>
        <begin position="108"/>
        <end position="124"/>
    </location>
</feature>